<keyword evidence="2" id="KW-0808">Transferase</keyword>
<gene>
    <name evidence="2" type="ORF">Tco_0955575</name>
</gene>
<dbReference type="SUPFAM" id="SSF53098">
    <property type="entry name" value="Ribonuclease H-like"/>
    <property type="match status" value="1"/>
</dbReference>
<reference evidence="2" key="1">
    <citation type="journal article" date="2022" name="Int. J. Mol. Sci.">
        <title>Draft Genome of Tanacetum Coccineum: Genomic Comparison of Closely Related Tanacetum-Family Plants.</title>
        <authorList>
            <person name="Yamashiro T."/>
            <person name="Shiraishi A."/>
            <person name="Nakayama K."/>
            <person name="Satake H."/>
        </authorList>
    </citation>
    <scope>NUCLEOTIDE SEQUENCE</scope>
</reference>
<proteinExistence type="predicted"/>
<dbReference type="InterPro" id="IPR041588">
    <property type="entry name" value="Integrase_H2C2"/>
</dbReference>
<dbReference type="InterPro" id="IPR012337">
    <property type="entry name" value="RNaseH-like_sf"/>
</dbReference>
<dbReference type="PANTHER" id="PTHR48475:SF2">
    <property type="entry name" value="RIBONUCLEASE H"/>
    <property type="match status" value="1"/>
</dbReference>
<accession>A0ABQ5E7K6</accession>
<comment type="caution">
    <text evidence="2">The sequence shown here is derived from an EMBL/GenBank/DDBJ whole genome shotgun (WGS) entry which is preliminary data.</text>
</comment>
<dbReference type="InterPro" id="IPR001584">
    <property type="entry name" value="Integrase_cat-core"/>
</dbReference>
<dbReference type="GO" id="GO:0003964">
    <property type="term" value="F:RNA-directed DNA polymerase activity"/>
    <property type="evidence" value="ECO:0007669"/>
    <property type="project" value="UniProtKB-KW"/>
</dbReference>
<reference evidence="2" key="2">
    <citation type="submission" date="2022-01" db="EMBL/GenBank/DDBJ databases">
        <authorList>
            <person name="Yamashiro T."/>
            <person name="Shiraishi A."/>
            <person name="Satake H."/>
            <person name="Nakayama K."/>
        </authorList>
    </citation>
    <scope>NUCLEOTIDE SEQUENCE</scope>
</reference>
<dbReference type="Proteomes" id="UP001151760">
    <property type="component" value="Unassembled WGS sequence"/>
</dbReference>
<dbReference type="Pfam" id="PF17921">
    <property type="entry name" value="Integrase_H2C2"/>
    <property type="match status" value="1"/>
</dbReference>
<dbReference type="Gene3D" id="1.10.340.70">
    <property type="match status" value="1"/>
</dbReference>
<dbReference type="PANTHER" id="PTHR48475">
    <property type="entry name" value="RIBONUCLEASE H"/>
    <property type="match status" value="1"/>
</dbReference>
<keyword evidence="2" id="KW-0548">Nucleotidyltransferase</keyword>
<protein>
    <submittedName>
        <fullName evidence="2">Reverse transcriptase domain-containing protein</fullName>
    </submittedName>
</protein>
<evidence type="ECO:0000313" key="2">
    <source>
        <dbReference type="EMBL" id="GJT46860.1"/>
    </source>
</evidence>
<keyword evidence="2" id="KW-0695">RNA-directed DNA polymerase</keyword>
<sequence length="320" mass="36880">MASYVSKIRNVSVLEKVQTLASNFKEFSIKQVPRSENKKADALSKIASTSFAHLSKQVLVEELKEKSIHEKEVLAIVEEEGQTWMTPICEYLTKEILPEDKKKARVVRRKASRYTMINGTLYKKSFLGPWLRCVGPLQANYVLREIHEGSCSMHSGPRSVVAKAIRTGYYWPTMHTDARKLIRECNDCQVHRPILRNPQQNLTPITSPWPFYKWGIDIVGPFPEGPDKFKFLIVAIDYFTKWIKAKPVATIMGNQVKKFVWDNIVCRFSLLGKIVSDNEKQFRDNPFKDWCEKLCIRQCFASVKHPQANGLVERANRSTK</sequence>
<evidence type="ECO:0000259" key="1">
    <source>
        <dbReference type="PROSITE" id="PS50994"/>
    </source>
</evidence>
<organism evidence="2 3">
    <name type="scientific">Tanacetum coccineum</name>
    <dbReference type="NCBI Taxonomy" id="301880"/>
    <lineage>
        <taxon>Eukaryota</taxon>
        <taxon>Viridiplantae</taxon>
        <taxon>Streptophyta</taxon>
        <taxon>Embryophyta</taxon>
        <taxon>Tracheophyta</taxon>
        <taxon>Spermatophyta</taxon>
        <taxon>Magnoliopsida</taxon>
        <taxon>eudicotyledons</taxon>
        <taxon>Gunneridae</taxon>
        <taxon>Pentapetalae</taxon>
        <taxon>asterids</taxon>
        <taxon>campanulids</taxon>
        <taxon>Asterales</taxon>
        <taxon>Asteraceae</taxon>
        <taxon>Asteroideae</taxon>
        <taxon>Anthemideae</taxon>
        <taxon>Anthemidinae</taxon>
        <taxon>Tanacetum</taxon>
    </lineage>
</organism>
<keyword evidence="3" id="KW-1185">Reference proteome</keyword>
<evidence type="ECO:0000313" key="3">
    <source>
        <dbReference type="Proteomes" id="UP001151760"/>
    </source>
</evidence>
<dbReference type="PROSITE" id="PS50994">
    <property type="entry name" value="INTEGRASE"/>
    <property type="match status" value="1"/>
</dbReference>
<dbReference type="Pfam" id="PF00665">
    <property type="entry name" value="rve"/>
    <property type="match status" value="1"/>
</dbReference>
<name>A0ABQ5E7K6_9ASTR</name>
<dbReference type="EMBL" id="BQNB010016020">
    <property type="protein sequence ID" value="GJT46860.1"/>
    <property type="molecule type" value="Genomic_DNA"/>
</dbReference>
<dbReference type="Gene3D" id="3.30.420.10">
    <property type="entry name" value="Ribonuclease H-like superfamily/Ribonuclease H"/>
    <property type="match status" value="2"/>
</dbReference>
<dbReference type="InterPro" id="IPR036397">
    <property type="entry name" value="RNaseH_sf"/>
</dbReference>
<feature type="domain" description="Integrase catalytic" evidence="1">
    <location>
        <begin position="206"/>
        <end position="320"/>
    </location>
</feature>